<gene>
    <name evidence="2" type="ORF">BRAFLDRAFT_100374</name>
</gene>
<name>C3Z8A1_BRAFL</name>
<protein>
    <submittedName>
        <fullName evidence="2">Uncharacterized protein</fullName>
    </submittedName>
</protein>
<evidence type="ECO:0000256" key="1">
    <source>
        <dbReference type="SAM" id="MobiDB-lite"/>
    </source>
</evidence>
<sequence length="231" mass="25972">MAHILQHAREQKKVLMSTLQKISHQARDLHTITGYALQEGELSYTNLGRLMAELHRSGSMQLPDDFEAWEKLYPGYHSNPNRVSYSHEQHPSIASSASREYRIATSTDHVTRIRCLVIQLSDIARDAEAMVRQVDKFTQEPTLVNFNRVATGQWSLVEAIVRVFLDWEACLELQSDQPSAACNAGAAPPQNNQASNIAVNAGPNENENDTPAYLQGYIYDDDMEDLYEGHA</sequence>
<dbReference type="EMBL" id="GG666593">
    <property type="protein sequence ID" value="EEN51225.1"/>
    <property type="molecule type" value="Genomic_DNA"/>
</dbReference>
<feature type="compositionally biased region" description="Low complexity" evidence="1">
    <location>
        <begin position="180"/>
        <end position="198"/>
    </location>
</feature>
<dbReference type="InParanoid" id="C3Z8A1"/>
<organism>
    <name type="scientific">Branchiostoma floridae</name>
    <name type="common">Florida lancelet</name>
    <name type="synonym">Amphioxus</name>
    <dbReference type="NCBI Taxonomy" id="7739"/>
    <lineage>
        <taxon>Eukaryota</taxon>
        <taxon>Metazoa</taxon>
        <taxon>Chordata</taxon>
        <taxon>Cephalochordata</taxon>
        <taxon>Leptocardii</taxon>
        <taxon>Amphioxiformes</taxon>
        <taxon>Branchiostomatidae</taxon>
        <taxon>Branchiostoma</taxon>
    </lineage>
</organism>
<evidence type="ECO:0000313" key="2">
    <source>
        <dbReference type="EMBL" id="EEN51225.1"/>
    </source>
</evidence>
<accession>C3Z8A1</accession>
<dbReference type="AlphaFoldDB" id="C3Z8A1"/>
<reference evidence="2" key="1">
    <citation type="journal article" date="2008" name="Nature">
        <title>The amphioxus genome and the evolution of the chordate karyotype.</title>
        <authorList>
            <consortium name="US DOE Joint Genome Institute (JGI-PGF)"/>
            <person name="Putnam N.H."/>
            <person name="Butts T."/>
            <person name="Ferrier D.E.K."/>
            <person name="Furlong R.F."/>
            <person name="Hellsten U."/>
            <person name="Kawashima T."/>
            <person name="Robinson-Rechavi M."/>
            <person name="Shoguchi E."/>
            <person name="Terry A."/>
            <person name="Yu J.-K."/>
            <person name="Benito-Gutierrez E.L."/>
            <person name="Dubchak I."/>
            <person name="Garcia-Fernandez J."/>
            <person name="Gibson-Brown J.J."/>
            <person name="Grigoriev I.V."/>
            <person name="Horton A.C."/>
            <person name="de Jong P.J."/>
            <person name="Jurka J."/>
            <person name="Kapitonov V.V."/>
            <person name="Kohara Y."/>
            <person name="Kuroki Y."/>
            <person name="Lindquist E."/>
            <person name="Lucas S."/>
            <person name="Osoegawa K."/>
            <person name="Pennacchio L.A."/>
            <person name="Salamov A.A."/>
            <person name="Satou Y."/>
            <person name="Sauka-Spengler T."/>
            <person name="Schmutz J."/>
            <person name="Shin-I T."/>
            <person name="Toyoda A."/>
            <person name="Bronner-Fraser M."/>
            <person name="Fujiyama A."/>
            <person name="Holland L.Z."/>
            <person name="Holland P.W.H."/>
            <person name="Satoh N."/>
            <person name="Rokhsar D.S."/>
        </authorList>
    </citation>
    <scope>NUCLEOTIDE SEQUENCE [LARGE SCALE GENOMIC DNA]</scope>
    <source>
        <strain evidence="2">S238N-H82</strain>
        <tissue evidence="2">Testes</tissue>
    </source>
</reference>
<proteinExistence type="predicted"/>
<feature type="region of interest" description="Disordered" evidence="1">
    <location>
        <begin position="180"/>
        <end position="212"/>
    </location>
</feature>